<keyword evidence="3" id="KW-1185">Reference proteome</keyword>
<sequence>MSAPPRLVLDTNVCLDLFVFRDPRLAALSAALASGATTAVSDERCREEWQRVLAYPQLRLDAAAQGQALSDYDARLPLWPASQRRPEPAAPLPRCFDPDDQKFLELAHAASADCVLSRDHALTSLGRRCAREGLFEVMTPLAWIGLQTWRQAAR</sequence>
<protein>
    <submittedName>
        <fullName evidence="2">PIN domain-containing protein</fullName>
    </submittedName>
</protein>
<dbReference type="InterPro" id="IPR029060">
    <property type="entry name" value="PIN-like_dom_sf"/>
</dbReference>
<dbReference type="PANTHER" id="PTHR34610:SF3">
    <property type="entry name" value="SSL7007 PROTEIN"/>
    <property type="match status" value="1"/>
</dbReference>
<accession>A0A371K600</accession>
<proteinExistence type="predicted"/>
<reference evidence="2 3" key="1">
    <citation type="submission" date="2018-08" db="EMBL/GenBank/DDBJ databases">
        <title>Lysobacter sp. zong2l5, whole genome shotgun sequence.</title>
        <authorList>
            <person name="Zhang X."/>
            <person name="Feng G."/>
            <person name="Zhu H."/>
        </authorList>
    </citation>
    <scope>NUCLEOTIDE SEQUENCE [LARGE SCALE GENOMIC DNA]</scope>
    <source>
        <strain evidence="3">zong2l5</strain>
    </source>
</reference>
<dbReference type="AlphaFoldDB" id="A0A371K600"/>
<name>A0A371K600_9GAMM</name>
<dbReference type="OrthoDB" id="9802272at2"/>
<dbReference type="RefSeq" id="WP_115858773.1">
    <property type="nucleotide sequence ID" value="NZ_QTSU01000001.1"/>
</dbReference>
<organism evidence="2 3">
    <name type="scientific">Lysobacter silvisoli</name>
    <dbReference type="NCBI Taxonomy" id="2293254"/>
    <lineage>
        <taxon>Bacteria</taxon>
        <taxon>Pseudomonadati</taxon>
        <taxon>Pseudomonadota</taxon>
        <taxon>Gammaproteobacteria</taxon>
        <taxon>Lysobacterales</taxon>
        <taxon>Lysobacteraceae</taxon>
        <taxon>Lysobacter</taxon>
    </lineage>
</organism>
<comment type="caution">
    <text evidence="2">The sequence shown here is derived from an EMBL/GenBank/DDBJ whole genome shotgun (WGS) entry which is preliminary data.</text>
</comment>
<dbReference type="InterPro" id="IPR002850">
    <property type="entry name" value="PIN_toxin-like"/>
</dbReference>
<dbReference type="EMBL" id="QTSU01000001">
    <property type="protein sequence ID" value="RDZ29336.1"/>
    <property type="molecule type" value="Genomic_DNA"/>
</dbReference>
<dbReference type="SUPFAM" id="SSF88723">
    <property type="entry name" value="PIN domain-like"/>
    <property type="match status" value="1"/>
</dbReference>
<dbReference type="InterPro" id="IPR002716">
    <property type="entry name" value="PIN_dom"/>
</dbReference>
<evidence type="ECO:0000259" key="1">
    <source>
        <dbReference type="Pfam" id="PF13470"/>
    </source>
</evidence>
<dbReference type="Pfam" id="PF13470">
    <property type="entry name" value="PIN_3"/>
    <property type="match status" value="1"/>
</dbReference>
<dbReference type="Proteomes" id="UP000264492">
    <property type="component" value="Unassembled WGS sequence"/>
</dbReference>
<evidence type="ECO:0000313" key="2">
    <source>
        <dbReference type="EMBL" id="RDZ29336.1"/>
    </source>
</evidence>
<dbReference type="PANTHER" id="PTHR34610">
    <property type="entry name" value="SSL7007 PROTEIN"/>
    <property type="match status" value="1"/>
</dbReference>
<gene>
    <name evidence="2" type="ORF">DX914_09705</name>
</gene>
<evidence type="ECO:0000313" key="3">
    <source>
        <dbReference type="Proteomes" id="UP000264492"/>
    </source>
</evidence>
<feature type="domain" description="PIN" evidence="1">
    <location>
        <begin position="6"/>
        <end position="121"/>
    </location>
</feature>